<dbReference type="PATRIC" id="fig|45076.6.peg.1487"/>
<evidence type="ECO:0000313" key="13">
    <source>
        <dbReference type="Proteomes" id="UP000054662"/>
    </source>
</evidence>
<keyword evidence="10" id="KW-0175">Coiled coil</keyword>
<comment type="caution">
    <text evidence="12">The sequence shown here is derived from an EMBL/GenBank/DDBJ whole genome shotgun (WGS) entry which is preliminary data.</text>
</comment>
<keyword evidence="5 9" id="KW-0227">DNA damage</keyword>
<dbReference type="AlphaFoldDB" id="A0A0W1AET4"/>
<keyword evidence="6" id="KW-0067">ATP-binding</keyword>
<dbReference type="Gene3D" id="3.40.50.300">
    <property type="entry name" value="P-loop containing nucleotide triphosphate hydrolases"/>
    <property type="match status" value="2"/>
</dbReference>
<evidence type="ECO:0000256" key="3">
    <source>
        <dbReference type="ARBA" id="ARBA00021315"/>
    </source>
</evidence>
<evidence type="ECO:0000256" key="10">
    <source>
        <dbReference type="SAM" id="Coils"/>
    </source>
</evidence>
<name>A0A0W1AET4_9GAMM</name>
<dbReference type="GO" id="GO:0005524">
    <property type="term" value="F:ATP binding"/>
    <property type="evidence" value="ECO:0007669"/>
    <property type="project" value="UniProtKB-KW"/>
</dbReference>
<evidence type="ECO:0000256" key="6">
    <source>
        <dbReference type="ARBA" id="ARBA00022840"/>
    </source>
</evidence>
<dbReference type="Proteomes" id="UP000054662">
    <property type="component" value="Unassembled WGS sequence"/>
</dbReference>
<dbReference type="GO" id="GO:0006281">
    <property type="term" value="P:DNA repair"/>
    <property type="evidence" value="ECO:0007669"/>
    <property type="project" value="UniProtKB-KW"/>
</dbReference>
<dbReference type="NCBIfam" id="NF008121">
    <property type="entry name" value="PRK10869.1"/>
    <property type="match status" value="1"/>
</dbReference>
<evidence type="ECO:0000256" key="1">
    <source>
        <dbReference type="ARBA" id="ARBA00003618"/>
    </source>
</evidence>
<evidence type="ECO:0000256" key="4">
    <source>
        <dbReference type="ARBA" id="ARBA00022741"/>
    </source>
</evidence>
<comment type="similarity">
    <text evidence="2 9">Belongs to the RecN family.</text>
</comment>
<comment type="function">
    <text evidence="1 9">May be involved in recombinational repair of damaged DNA.</text>
</comment>
<evidence type="ECO:0000256" key="8">
    <source>
        <dbReference type="ARBA" id="ARBA00033408"/>
    </source>
</evidence>
<sequence>MLTTLRIEHFAIVKQLELDFSQGMTAFTGETGAGKSIMIDALMLALGGRGDSSVIRPGEEKCDITAGFIFDKLSEPAQWMMEHDISCDEGEILLRRVIYAEGRSKSYINGQPFPLQKVKELSDKLVHIHGQHQNQTLMQHPTHRQQLDRYANHPHLLDEVSRLHKECLHIQQQIDHLRNQEQQADKIKLLQFQIEELAALNLHDGEIEALHQEHQMLHHAREYLEHSHYINTLLNGDDQTNICSGLNQVLQLINQLPQEQIQVKNAFELVNGALIQCEEALDEMQQFSERVQLDPQRLQEVEERMSAIHHLARKYHIDSHAIREQISIMQTELDALHNAESQLTQLNIQLQQLTKAYDAAALKLTESRQKHAKKLAQEITASIQQLGMPKGWIQIDISPLDKMQAHGRDKVEYKVCTNPGMQPDVLSKVASGGELSRIGLAIQMITAQRGSTPTLLFDEVDVGIGGATAALVGKMLRKLGERLQVFCVTHQPQVAASAHNHFMVEKQSDNKQTLTHIMLLQSDDKIDEIARMLGGLTITEQTRSHAKELIVQSWD</sequence>
<feature type="domain" description="RecF/RecN/SMC N-terminal" evidence="11">
    <location>
        <begin position="1"/>
        <end position="511"/>
    </location>
</feature>
<evidence type="ECO:0000256" key="2">
    <source>
        <dbReference type="ARBA" id="ARBA00009441"/>
    </source>
</evidence>
<dbReference type="PIRSF" id="PIRSF003128">
    <property type="entry name" value="RecN"/>
    <property type="match status" value="1"/>
</dbReference>
<keyword evidence="13" id="KW-1185">Reference proteome</keyword>
<accession>A0A0W1AET4</accession>
<keyword evidence="4" id="KW-0547">Nucleotide-binding</keyword>
<dbReference type="FunFam" id="3.40.50.300:FF:000356">
    <property type="entry name" value="DNA repair protein RecN"/>
    <property type="match status" value="1"/>
</dbReference>
<dbReference type="STRING" id="45076.Lwor_1366"/>
<protein>
    <recommendedName>
        <fullName evidence="3 9">DNA repair protein RecN</fullName>
    </recommendedName>
    <alternativeName>
        <fullName evidence="8 9">Recombination protein N</fullName>
    </alternativeName>
</protein>
<dbReference type="RefSeq" id="WP_058493165.1">
    <property type="nucleotide sequence ID" value="NZ_CBCRUR010000001.1"/>
</dbReference>
<dbReference type="GO" id="GO:0009432">
    <property type="term" value="P:SOS response"/>
    <property type="evidence" value="ECO:0007669"/>
    <property type="project" value="UniProtKB-ARBA"/>
</dbReference>
<dbReference type="FunFam" id="3.40.50.300:FF:000319">
    <property type="entry name" value="DNA repair protein RecN"/>
    <property type="match status" value="1"/>
</dbReference>
<evidence type="ECO:0000256" key="7">
    <source>
        <dbReference type="ARBA" id="ARBA00023204"/>
    </source>
</evidence>
<gene>
    <name evidence="12" type="primary">recN</name>
    <name evidence="12" type="ORF">Lwor_1366</name>
</gene>
<reference evidence="12 13" key="1">
    <citation type="submission" date="2015-11" db="EMBL/GenBank/DDBJ databases">
        <title>Genomic analysis of 38 Legionella species identifies large and diverse effector repertoires.</title>
        <authorList>
            <person name="Burstein D."/>
            <person name="Amaro F."/>
            <person name="Zusman T."/>
            <person name="Lifshitz Z."/>
            <person name="Cohen O."/>
            <person name="Gilbert J.A."/>
            <person name="Pupko T."/>
            <person name="Shuman H.A."/>
            <person name="Segal G."/>
        </authorList>
    </citation>
    <scope>NUCLEOTIDE SEQUENCE [LARGE SCALE GENOMIC DNA]</scope>
    <source>
        <strain evidence="12 13">ATCC 49508</strain>
    </source>
</reference>
<dbReference type="GO" id="GO:0006310">
    <property type="term" value="P:DNA recombination"/>
    <property type="evidence" value="ECO:0007669"/>
    <property type="project" value="InterPro"/>
</dbReference>
<dbReference type="InterPro" id="IPR004604">
    <property type="entry name" value="DNA_recomb/repair_RecN"/>
</dbReference>
<evidence type="ECO:0000259" key="11">
    <source>
        <dbReference type="Pfam" id="PF02463"/>
    </source>
</evidence>
<dbReference type="SUPFAM" id="SSF52540">
    <property type="entry name" value="P-loop containing nucleoside triphosphate hydrolases"/>
    <property type="match status" value="1"/>
</dbReference>
<dbReference type="InterPro" id="IPR003395">
    <property type="entry name" value="RecF/RecN/SMC_N"/>
</dbReference>
<dbReference type="Pfam" id="PF02463">
    <property type="entry name" value="SMC_N"/>
    <property type="match status" value="1"/>
</dbReference>
<dbReference type="GO" id="GO:0043590">
    <property type="term" value="C:bacterial nucleoid"/>
    <property type="evidence" value="ECO:0007669"/>
    <property type="project" value="TreeGrafter"/>
</dbReference>
<evidence type="ECO:0000256" key="9">
    <source>
        <dbReference type="PIRNR" id="PIRNR003128"/>
    </source>
</evidence>
<dbReference type="PANTHER" id="PTHR11059">
    <property type="entry name" value="DNA REPAIR PROTEIN RECN"/>
    <property type="match status" value="1"/>
</dbReference>
<dbReference type="PANTHER" id="PTHR11059:SF0">
    <property type="entry name" value="DNA REPAIR PROTEIN RECN"/>
    <property type="match status" value="1"/>
</dbReference>
<dbReference type="OrthoDB" id="9806954at2"/>
<dbReference type="InterPro" id="IPR027417">
    <property type="entry name" value="P-loop_NTPase"/>
</dbReference>
<dbReference type="NCBIfam" id="TIGR00634">
    <property type="entry name" value="recN"/>
    <property type="match status" value="1"/>
</dbReference>
<organism evidence="12 13">
    <name type="scientific">Legionella worsleiensis</name>
    <dbReference type="NCBI Taxonomy" id="45076"/>
    <lineage>
        <taxon>Bacteria</taxon>
        <taxon>Pseudomonadati</taxon>
        <taxon>Pseudomonadota</taxon>
        <taxon>Gammaproteobacteria</taxon>
        <taxon>Legionellales</taxon>
        <taxon>Legionellaceae</taxon>
        <taxon>Legionella</taxon>
    </lineage>
</organism>
<feature type="coiled-coil region" evidence="10">
    <location>
        <begin position="329"/>
        <end position="370"/>
    </location>
</feature>
<keyword evidence="7 9" id="KW-0234">DNA repair</keyword>
<evidence type="ECO:0000256" key="5">
    <source>
        <dbReference type="ARBA" id="ARBA00022763"/>
    </source>
</evidence>
<dbReference type="CDD" id="cd03241">
    <property type="entry name" value="ABC_RecN"/>
    <property type="match status" value="2"/>
</dbReference>
<evidence type="ECO:0000313" key="12">
    <source>
        <dbReference type="EMBL" id="KTD79852.1"/>
    </source>
</evidence>
<proteinExistence type="inferred from homology"/>
<dbReference type="EMBL" id="LNZC01000012">
    <property type="protein sequence ID" value="KTD79852.1"/>
    <property type="molecule type" value="Genomic_DNA"/>
</dbReference>